<dbReference type="Proteomes" id="UP000516349">
    <property type="component" value="Chromosome"/>
</dbReference>
<organism evidence="2 3">
    <name type="scientific">Entomobacter blattae</name>
    <dbReference type="NCBI Taxonomy" id="2762277"/>
    <lineage>
        <taxon>Bacteria</taxon>
        <taxon>Pseudomonadati</taxon>
        <taxon>Pseudomonadota</taxon>
        <taxon>Alphaproteobacteria</taxon>
        <taxon>Acetobacterales</taxon>
        <taxon>Acetobacteraceae</taxon>
        <taxon>Entomobacter</taxon>
    </lineage>
</organism>
<dbReference type="KEGG" id="ebla:JGUZn3_04770"/>
<feature type="transmembrane region" description="Helical" evidence="1">
    <location>
        <begin position="386"/>
        <end position="404"/>
    </location>
</feature>
<proteinExistence type="predicted"/>
<feature type="transmembrane region" description="Helical" evidence="1">
    <location>
        <begin position="302"/>
        <end position="320"/>
    </location>
</feature>
<dbReference type="PIRSF" id="PIRSF002746">
    <property type="entry name" value="Gluconate_transporter"/>
    <property type="match status" value="1"/>
</dbReference>
<dbReference type="NCBIfam" id="TIGR00791">
    <property type="entry name" value="gntP"/>
    <property type="match status" value="1"/>
</dbReference>
<feature type="transmembrane region" description="Helical" evidence="1">
    <location>
        <begin position="269"/>
        <end position="290"/>
    </location>
</feature>
<feature type="transmembrane region" description="Helical" evidence="1">
    <location>
        <begin position="100"/>
        <end position="126"/>
    </location>
</feature>
<sequence length="446" mass="46928">MTSLFAVGLTLAAVLAIIILIARYHLNPFIVLMSVSIAVALIAGMPPTQVIQSFEQGMGKVLGHVAIVIALGTMLGKMLAESGGADQIALTIVRLCGEKRISWGMMVIGLLVGLPVFFEVGFVLLIPLCFVLSKKFNAPLLMAALPMGASLSVVHGMLPPHPAAMLAVQSYNADIGLTILYGLIVGIPTAAIAGPLYTKFIVNKVHPSENNPLATQFTSREERTDLPPFSITIATIMAPIILMLIGSAADTLSPKGSTFNQALHFIGNTDMALLIATIMSFYTLGIARGFSRQTILTFTNECLAPTALIILLVGAGGGFGRELVDSGVSKVITDLAVMAHIPLLFLAWLIAAIVRVAAGSATVAMTTSASIIGPILMQTHAASPELMVLVTGAGSVAFGPLNDAGFWQIKEYLGMTVGDTMKTWSVIETLIAVFGLFFAFLLSFAL</sequence>
<reference evidence="2 3" key="1">
    <citation type="submission" date="2020-08" db="EMBL/GenBank/DDBJ databases">
        <title>Complete genome sequence of Entomobacter blattae G55GP.</title>
        <authorList>
            <person name="Poehlein A."/>
            <person name="Guzman J."/>
            <person name="Daniel R."/>
            <person name="Vilcinskas A."/>
        </authorList>
    </citation>
    <scope>NUCLEOTIDE SEQUENCE [LARGE SCALE GENOMIC DNA]</scope>
    <source>
        <strain evidence="2 3">G55GP</strain>
    </source>
</reference>
<keyword evidence="1" id="KW-0472">Membrane</keyword>
<feature type="transmembrane region" description="Helical" evidence="1">
    <location>
        <begin position="340"/>
        <end position="365"/>
    </location>
</feature>
<dbReference type="EMBL" id="CP060244">
    <property type="protein sequence ID" value="QNT77726.1"/>
    <property type="molecule type" value="Genomic_DNA"/>
</dbReference>
<gene>
    <name evidence="2" type="primary">gntT</name>
    <name evidence="2" type="ORF">JGUZn3_04770</name>
</gene>
<dbReference type="RefSeq" id="WP_203414153.1">
    <property type="nucleotide sequence ID" value="NZ_CP060244.1"/>
</dbReference>
<dbReference type="PANTHER" id="PTHR30354">
    <property type="entry name" value="GNT FAMILY GLUCONATE TRANSPORTER"/>
    <property type="match status" value="1"/>
</dbReference>
<feature type="transmembrane region" description="Helical" evidence="1">
    <location>
        <begin position="178"/>
        <end position="197"/>
    </location>
</feature>
<keyword evidence="1" id="KW-0812">Transmembrane</keyword>
<feature type="transmembrane region" description="Helical" evidence="1">
    <location>
        <begin position="229"/>
        <end position="249"/>
    </location>
</feature>
<protein>
    <submittedName>
        <fullName evidence="2">High-affinity gluconate transporter</fullName>
    </submittedName>
</protein>
<dbReference type="AlphaFoldDB" id="A0A7H1NPL6"/>
<feature type="transmembrane region" description="Helical" evidence="1">
    <location>
        <begin position="57"/>
        <end position="80"/>
    </location>
</feature>
<feature type="transmembrane region" description="Helical" evidence="1">
    <location>
        <begin position="424"/>
        <end position="445"/>
    </location>
</feature>
<evidence type="ECO:0000313" key="3">
    <source>
        <dbReference type="Proteomes" id="UP000516349"/>
    </source>
</evidence>
<dbReference type="InterPro" id="IPR003474">
    <property type="entry name" value="Glcn_transporter"/>
</dbReference>
<feature type="transmembrane region" description="Helical" evidence="1">
    <location>
        <begin position="26"/>
        <end position="45"/>
    </location>
</feature>
<evidence type="ECO:0000313" key="2">
    <source>
        <dbReference type="EMBL" id="QNT77726.1"/>
    </source>
</evidence>
<name>A0A7H1NPL6_9PROT</name>
<dbReference type="PANTHER" id="PTHR30354:SF26">
    <property type="entry name" value="TRANSPORTER, PUTATIVE-RELATED"/>
    <property type="match status" value="1"/>
</dbReference>
<keyword evidence="1" id="KW-1133">Transmembrane helix</keyword>
<dbReference type="GO" id="GO:0015128">
    <property type="term" value="F:gluconate transmembrane transporter activity"/>
    <property type="evidence" value="ECO:0007669"/>
    <property type="project" value="InterPro"/>
</dbReference>
<keyword evidence="3" id="KW-1185">Reference proteome</keyword>
<dbReference type="Pfam" id="PF02447">
    <property type="entry name" value="GntP_permease"/>
    <property type="match status" value="1"/>
</dbReference>
<dbReference type="GO" id="GO:0005886">
    <property type="term" value="C:plasma membrane"/>
    <property type="evidence" value="ECO:0007669"/>
    <property type="project" value="TreeGrafter"/>
</dbReference>
<evidence type="ECO:0000256" key="1">
    <source>
        <dbReference type="SAM" id="Phobius"/>
    </source>
</evidence>
<accession>A0A7H1NPL6</accession>